<evidence type="ECO:0000313" key="3">
    <source>
        <dbReference type="EMBL" id="WDE10169.1"/>
    </source>
</evidence>
<evidence type="ECO:0000313" key="4">
    <source>
        <dbReference type="Proteomes" id="UP001215231"/>
    </source>
</evidence>
<evidence type="ECO:0000256" key="2">
    <source>
        <dbReference type="SAM" id="SignalP"/>
    </source>
</evidence>
<feature type="chain" id="PRO_5046448026" description="IPTL-CTERM protein sorting domain-containing protein" evidence="2">
    <location>
        <begin position="20"/>
        <end position="211"/>
    </location>
</feature>
<dbReference type="Proteomes" id="UP001215231">
    <property type="component" value="Chromosome"/>
</dbReference>
<accession>A0ABY7V996</accession>
<evidence type="ECO:0000256" key="1">
    <source>
        <dbReference type="SAM" id="Phobius"/>
    </source>
</evidence>
<sequence>MKNWLLFLLVVLTPLSVYSTPINLTIGDNDGFGFGVADNARVETWFYDNRDGDEVHATDGSQHTDIAYYPHEGVYPVPGFDIIFPLLGDLISGIVTLDIQGVQYGEINRPDIQKIEIYFNGILQENLHTAYTGAYGSAVTTTTISDEVLAAGQGSNEFVVTIGENRWDAVGYDFFNLSGEVNAAAVPLPASLLLCIIGILCLMGRVYFQKR</sequence>
<evidence type="ECO:0008006" key="5">
    <source>
        <dbReference type="Google" id="ProtNLM"/>
    </source>
</evidence>
<proteinExistence type="predicted"/>
<name>A0ABY7V996_9GAMM</name>
<protein>
    <recommendedName>
        <fullName evidence="5">IPTL-CTERM protein sorting domain-containing protein</fullName>
    </recommendedName>
</protein>
<keyword evidence="1" id="KW-0472">Membrane</keyword>
<reference evidence="3 4" key="1">
    <citation type="journal article" date="2022" name="Mar. Drugs">
        <title>Bioassay-Guided Fractionation Leads to the Detection of Cholic Acid Generated by the Rare Thalassomonas sp.</title>
        <authorList>
            <person name="Pheiffer F."/>
            <person name="Schneider Y.K."/>
            <person name="Hansen E.H."/>
            <person name="Andersen J.H."/>
            <person name="Isaksson J."/>
            <person name="Busche T."/>
            <person name="R C."/>
            <person name="Kalinowski J."/>
            <person name="Zyl L.V."/>
            <person name="Trindade M."/>
        </authorList>
    </citation>
    <scope>NUCLEOTIDE SEQUENCE [LARGE SCALE GENOMIC DNA]</scope>
    <source>
        <strain evidence="3 4">A5K-61T</strain>
    </source>
</reference>
<feature type="transmembrane region" description="Helical" evidence="1">
    <location>
        <begin position="188"/>
        <end position="208"/>
    </location>
</feature>
<dbReference type="EMBL" id="CP059693">
    <property type="protein sequence ID" value="WDE10169.1"/>
    <property type="molecule type" value="Genomic_DNA"/>
</dbReference>
<organism evidence="3 4">
    <name type="scientific">Thalassomonas haliotis</name>
    <dbReference type="NCBI Taxonomy" id="485448"/>
    <lineage>
        <taxon>Bacteria</taxon>
        <taxon>Pseudomonadati</taxon>
        <taxon>Pseudomonadota</taxon>
        <taxon>Gammaproteobacteria</taxon>
        <taxon>Alteromonadales</taxon>
        <taxon>Colwelliaceae</taxon>
        <taxon>Thalassomonas</taxon>
    </lineage>
</organism>
<keyword evidence="1" id="KW-1133">Transmembrane helix</keyword>
<keyword evidence="1" id="KW-0812">Transmembrane</keyword>
<gene>
    <name evidence="3" type="ORF">H3N35_18040</name>
</gene>
<keyword evidence="4" id="KW-1185">Reference proteome</keyword>
<dbReference type="RefSeq" id="WP_274050187.1">
    <property type="nucleotide sequence ID" value="NZ_CP059693.1"/>
</dbReference>
<keyword evidence="2" id="KW-0732">Signal</keyword>
<feature type="signal peptide" evidence="2">
    <location>
        <begin position="1"/>
        <end position="19"/>
    </location>
</feature>